<dbReference type="GeneID" id="46921174"/>
<protein>
    <submittedName>
        <fullName evidence="1">Uncharacterized protein</fullName>
    </submittedName>
</protein>
<dbReference type="Proteomes" id="UP000202031">
    <property type="component" value="Chromosome"/>
</dbReference>
<dbReference type="EMBL" id="CP015578">
    <property type="protein sequence ID" value="ARQ97445.1"/>
    <property type="molecule type" value="Genomic_DNA"/>
</dbReference>
<accession>A0A1X9SMJ9</accession>
<reference evidence="2" key="1">
    <citation type="journal article" date="2017" name="Genome Biol. Evol.">
        <title>Comparative Genomic Analysis Identifies a Campylobacter Clade Deficient in Selenium Metabolism.</title>
        <authorList>
            <person name="Miller W.G."/>
            <person name="Yee E."/>
            <person name="Lopes B.S."/>
            <person name="Chapman M.H."/>
            <person name="Huynh S."/>
            <person name="Bono J.L."/>
            <person name="Parker C.T."/>
            <person name="Strachan N.J.C."/>
            <person name="Forbes K.J."/>
        </authorList>
    </citation>
    <scope>NUCLEOTIDE SEQUENCE [LARGE SCALE GENOMIC DNA]</scope>
    <source>
        <strain evidence="2">NCTC 13004</strain>
    </source>
</reference>
<reference evidence="2" key="2">
    <citation type="journal article" date="2017" name="Genome Biol. Evol.">
        <title>Comparative genomic analysis identifies a Campylobacter clade deficient in selenium metabolism.</title>
        <authorList>
            <person name="Miller W.G."/>
            <person name="Yee E."/>
            <person name="Lopes B.S."/>
            <person name="Chapman M.H."/>
            <person name="Huynh S."/>
            <person name="Bono J.L."/>
            <person name="Parker C.T."/>
            <person name="Strachan N.J.C."/>
            <person name="Forbes K.J."/>
        </authorList>
    </citation>
    <scope>NUCLEOTIDE SEQUENCE [LARGE SCALE GENOMIC DNA]</scope>
    <source>
        <strain evidence="2">NCTC 13004</strain>
    </source>
</reference>
<gene>
    <name evidence="1" type="ORF">CLAN_0698</name>
</gene>
<dbReference type="KEGG" id="clx:CLAN_0698"/>
<proteinExistence type="predicted"/>
<dbReference type="AlphaFoldDB" id="A0A1X9SMJ9"/>
<evidence type="ECO:0000313" key="1">
    <source>
        <dbReference type="EMBL" id="ARQ97445.1"/>
    </source>
</evidence>
<dbReference type="RefSeq" id="WP_096013317.1">
    <property type="nucleotide sequence ID" value="NZ_CP015578.1"/>
</dbReference>
<evidence type="ECO:0000313" key="2">
    <source>
        <dbReference type="Proteomes" id="UP000202031"/>
    </source>
</evidence>
<organism evidence="1 2">
    <name type="scientific">Campylobacter lanienae NCTC 13004</name>
    <dbReference type="NCBI Taxonomy" id="1031753"/>
    <lineage>
        <taxon>Bacteria</taxon>
        <taxon>Pseudomonadati</taxon>
        <taxon>Campylobacterota</taxon>
        <taxon>Epsilonproteobacteria</taxon>
        <taxon>Campylobacterales</taxon>
        <taxon>Campylobacteraceae</taxon>
        <taxon>Campylobacter</taxon>
    </lineage>
</organism>
<sequence length="108" mass="13037">MDNRICNIFNQNRILLKNLKTLDIKEFSKKRNYQLFLGVDGDGFYNLVFFRDAKSRFVNRELEELKKIIELVKSKFDTNIVKFTLFYNSPICSKVLKSNLDWKFYDFM</sequence>
<name>A0A1X9SMJ9_9BACT</name>